<evidence type="ECO:0000259" key="6">
    <source>
        <dbReference type="SMART" id="SM01217"/>
    </source>
</evidence>
<dbReference type="RefSeq" id="WP_033495922.1">
    <property type="nucleotide sequence ID" value="NZ_JGZI01000002.1"/>
</dbReference>
<dbReference type="PANTHER" id="PTHR42715:SF10">
    <property type="entry name" value="BETA-GLUCOSIDASE"/>
    <property type="match status" value="1"/>
</dbReference>
<evidence type="ECO:0000313" key="7">
    <source>
        <dbReference type="EMBL" id="KFI84337.1"/>
    </source>
</evidence>
<dbReference type="InterPro" id="IPR013783">
    <property type="entry name" value="Ig-like_fold"/>
</dbReference>
<organism evidence="7 8">
    <name type="scientific">Bifidobacterium psychraerophilum</name>
    <dbReference type="NCBI Taxonomy" id="218140"/>
    <lineage>
        <taxon>Bacteria</taxon>
        <taxon>Bacillati</taxon>
        <taxon>Actinomycetota</taxon>
        <taxon>Actinomycetes</taxon>
        <taxon>Bifidobacteriales</taxon>
        <taxon>Bifidobacteriaceae</taxon>
        <taxon>Bifidobacterium</taxon>
    </lineage>
</organism>
<dbReference type="GeneID" id="98299455"/>
<dbReference type="InterPro" id="IPR017853">
    <property type="entry name" value="GH"/>
</dbReference>
<dbReference type="InterPro" id="IPR050288">
    <property type="entry name" value="Cellulose_deg_GH3"/>
</dbReference>
<keyword evidence="3" id="KW-0119">Carbohydrate metabolism</keyword>
<dbReference type="SUPFAM" id="SSF52279">
    <property type="entry name" value="Beta-D-glucan exohydrolase, C-terminal domain"/>
    <property type="match status" value="1"/>
</dbReference>
<dbReference type="GO" id="GO:0005975">
    <property type="term" value="P:carbohydrate metabolic process"/>
    <property type="evidence" value="ECO:0007669"/>
    <property type="project" value="InterPro"/>
</dbReference>
<dbReference type="PRINTS" id="PR00133">
    <property type="entry name" value="GLHYDRLASE3"/>
</dbReference>
<dbReference type="AlphaFoldDB" id="A0A087CM37"/>
<dbReference type="InterPro" id="IPR026891">
    <property type="entry name" value="Fn3-like"/>
</dbReference>
<dbReference type="InterPro" id="IPR002772">
    <property type="entry name" value="Glyco_hydro_3_C"/>
</dbReference>
<dbReference type="Pfam" id="PF01915">
    <property type="entry name" value="Glyco_hydro_3_C"/>
    <property type="match status" value="1"/>
</dbReference>
<dbReference type="PROSITE" id="PS00775">
    <property type="entry name" value="GLYCOSYL_HYDROL_F3"/>
    <property type="match status" value="1"/>
</dbReference>
<feature type="compositionally biased region" description="Polar residues" evidence="5">
    <location>
        <begin position="411"/>
        <end position="431"/>
    </location>
</feature>
<comment type="similarity">
    <text evidence="1 4">Belongs to the glycosyl hydrolase 3 family.</text>
</comment>
<evidence type="ECO:0000256" key="2">
    <source>
        <dbReference type="ARBA" id="ARBA00022801"/>
    </source>
</evidence>
<keyword evidence="8" id="KW-1185">Reference proteome</keyword>
<feature type="region of interest" description="Disordered" evidence="5">
    <location>
        <begin position="411"/>
        <end position="433"/>
    </location>
</feature>
<evidence type="ECO:0000256" key="3">
    <source>
        <dbReference type="ARBA" id="ARBA00023277"/>
    </source>
</evidence>
<keyword evidence="4 7" id="KW-0326">Glycosidase</keyword>
<comment type="caution">
    <text evidence="7">The sequence shown here is derived from an EMBL/GenBank/DDBJ whole genome shotgun (WGS) entry which is preliminary data.</text>
</comment>
<feature type="domain" description="Fibronectin type III-like" evidence="6">
    <location>
        <begin position="628"/>
        <end position="698"/>
    </location>
</feature>
<dbReference type="SUPFAM" id="SSF51445">
    <property type="entry name" value="(Trans)glycosidases"/>
    <property type="match status" value="1"/>
</dbReference>
<dbReference type="InterPro" id="IPR036962">
    <property type="entry name" value="Glyco_hydro_3_N_sf"/>
</dbReference>
<evidence type="ECO:0000313" key="8">
    <source>
        <dbReference type="Proteomes" id="UP000029050"/>
    </source>
</evidence>
<dbReference type="GO" id="GO:0008422">
    <property type="term" value="F:beta-glucosidase activity"/>
    <property type="evidence" value="ECO:0007669"/>
    <property type="project" value="UniProtKB-EC"/>
</dbReference>
<proteinExistence type="inferred from homology"/>
<gene>
    <name evidence="7" type="ORF">BPSY_0214</name>
</gene>
<dbReference type="Gene3D" id="3.20.20.300">
    <property type="entry name" value="Glycoside hydrolase, family 3, N-terminal domain"/>
    <property type="match status" value="1"/>
</dbReference>
<sequence length="708" mass="77392">MTVITEANAAVAQELLAQLTLDEKIGMIHGAGLFRTEGVPRLGIPALKMSDGPMGVRREFDNDSWDAIYGSRDYVTYLPCGSAVASTWNTELAHDAGRVLGAEARGRGKDVILGPSVNIKRSPLCGRNFEYMSEDPCLTTGQCVPFIEGVQESDVAACVKHFVANNQETDRLHVDEIIADRALRELYLPAFEASVKQAHVLSVMGAYNLVNGERCCESPTFLGRVLRQEWDFDGVVISDWGGVFRSKESAQSGLDVEMSVTADFDDYKFAQPLKAAIQRGEVDEHDVDRKVLHILCMMDALHMLDHAGTPERESGCYANAEHRDAALAVAQESVVLLKNEEHALPLRRQELTRLLVVGANADRVHSNGGGSAEIKALYEVTPLLGLCGQLGGNVEVRYVPGYEALQAHGQTADWQSESLTDGTQRATQGDASRSEALRDEAVRLAGEYEHVIFVGGLDHDHDLEGMDRADMRLPYGQDELIEALLAANPGTVISLVAGSPVEMPWADRAKAIVWSWYGGTEAGTALAQVLLGDVNPSGHLPESFPMRLEDSPAHSIGSFGLKGSVEYAEDIYVGYRYYDSKEVPVRFCFGHGLSYTSFEYDGLDVHEVGDAIRLRCQVTNTGNVRGKAVAQVYLGLEGTGEDRPAKELKGYRKVELEAGEHRELIIEIPVDQALRYYSSSQGRYAIAPRAKVYVGQSVEDIRLTGALD</sequence>
<protein>
    <submittedName>
        <fullName evidence="7">Beta-glucosidase</fullName>
        <ecNumber evidence="7">3.2.1.21</ecNumber>
    </submittedName>
</protein>
<dbReference type="PANTHER" id="PTHR42715">
    <property type="entry name" value="BETA-GLUCOSIDASE"/>
    <property type="match status" value="1"/>
</dbReference>
<accession>A0A087CM37</accession>
<dbReference type="Pfam" id="PF14310">
    <property type="entry name" value="Fn3-like"/>
    <property type="match status" value="1"/>
</dbReference>
<dbReference type="SMART" id="SM01217">
    <property type="entry name" value="Fn3_like"/>
    <property type="match status" value="1"/>
</dbReference>
<dbReference type="EMBL" id="JGZI01000002">
    <property type="protein sequence ID" value="KFI84337.1"/>
    <property type="molecule type" value="Genomic_DNA"/>
</dbReference>
<dbReference type="InterPro" id="IPR019800">
    <property type="entry name" value="Glyco_hydro_3_AS"/>
</dbReference>
<dbReference type="OrthoDB" id="3187421at2"/>
<dbReference type="EC" id="3.2.1.21" evidence="7"/>
<dbReference type="InterPro" id="IPR036881">
    <property type="entry name" value="Glyco_hydro_3_C_sf"/>
</dbReference>
<dbReference type="Proteomes" id="UP000029050">
    <property type="component" value="Unassembled WGS sequence"/>
</dbReference>
<dbReference type="STRING" id="218140.BPSY_0214"/>
<evidence type="ECO:0000256" key="1">
    <source>
        <dbReference type="ARBA" id="ARBA00005336"/>
    </source>
</evidence>
<dbReference type="Gene3D" id="2.60.40.10">
    <property type="entry name" value="Immunoglobulins"/>
    <property type="match status" value="1"/>
</dbReference>
<reference evidence="7 8" key="1">
    <citation type="submission" date="2014-03" db="EMBL/GenBank/DDBJ databases">
        <title>Genomics of Bifidobacteria.</title>
        <authorList>
            <person name="Ventura M."/>
            <person name="Milani C."/>
            <person name="Lugli G.A."/>
        </authorList>
    </citation>
    <scope>NUCLEOTIDE SEQUENCE [LARGE SCALE GENOMIC DNA]</scope>
    <source>
        <strain evidence="7 8">LMG 21775</strain>
    </source>
</reference>
<evidence type="ECO:0000256" key="4">
    <source>
        <dbReference type="RuleBase" id="RU361161"/>
    </source>
</evidence>
<dbReference type="Gene3D" id="3.40.50.1700">
    <property type="entry name" value="Glycoside hydrolase family 3 C-terminal domain"/>
    <property type="match status" value="1"/>
</dbReference>
<name>A0A087CM37_9BIFI</name>
<dbReference type="Pfam" id="PF00933">
    <property type="entry name" value="Glyco_hydro_3"/>
    <property type="match status" value="1"/>
</dbReference>
<dbReference type="eggNOG" id="COG1472">
    <property type="taxonomic scope" value="Bacteria"/>
</dbReference>
<keyword evidence="2 4" id="KW-0378">Hydrolase</keyword>
<dbReference type="InterPro" id="IPR001764">
    <property type="entry name" value="Glyco_hydro_3_N"/>
</dbReference>
<evidence type="ECO:0000256" key="5">
    <source>
        <dbReference type="SAM" id="MobiDB-lite"/>
    </source>
</evidence>